<dbReference type="EMBL" id="BAAABU010000003">
    <property type="protein sequence ID" value="GAA0221878.1"/>
    <property type="molecule type" value="Genomic_DNA"/>
</dbReference>
<protein>
    <submittedName>
        <fullName evidence="1">Uncharacterized protein</fullName>
    </submittedName>
</protein>
<evidence type="ECO:0000313" key="1">
    <source>
        <dbReference type="EMBL" id="GAA0221878.1"/>
    </source>
</evidence>
<proteinExistence type="predicted"/>
<dbReference type="RefSeq" id="WP_343933409.1">
    <property type="nucleotide sequence ID" value="NZ_BAAABU010000003.1"/>
</dbReference>
<name>A0ABN0THL5_9PSEU</name>
<accession>A0ABN0THL5</accession>
<sequence length="40" mass="4304">MTLEQLAADIRRAEADGPALTEHAAEYQTAGKIFAGKQDD</sequence>
<comment type="caution">
    <text evidence="1">The sequence shown here is derived from an EMBL/GenBank/DDBJ whole genome shotgun (WGS) entry which is preliminary data.</text>
</comment>
<gene>
    <name evidence="1" type="ORF">GCM10010492_19990</name>
</gene>
<keyword evidence="2" id="KW-1185">Reference proteome</keyword>
<evidence type="ECO:0000313" key="2">
    <source>
        <dbReference type="Proteomes" id="UP001500416"/>
    </source>
</evidence>
<reference evidence="1 2" key="1">
    <citation type="journal article" date="2019" name="Int. J. Syst. Evol. Microbiol.">
        <title>The Global Catalogue of Microorganisms (GCM) 10K type strain sequencing project: providing services to taxonomists for standard genome sequencing and annotation.</title>
        <authorList>
            <consortium name="The Broad Institute Genomics Platform"/>
            <consortium name="The Broad Institute Genome Sequencing Center for Infectious Disease"/>
            <person name="Wu L."/>
            <person name="Ma J."/>
        </authorList>
    </citation>
    <scope>NUCLEOTIDE SEQUENCE [LARGE SCALE GENOMIC DNA]</scope>
    <source>
        <strain evidence="1 2">JCM 3380</strain>
    </source>
</reference>
<dbReference type="Proteomes" id="UP001500416">
    <property type="component" value="Unassembled WGS sequence"/>
</dbReference>
<organism evidence="1 2">
    <name type="scientific">Saccharothrix mutabilis subsp. mutabilis</name>
    <dbReference type="NCBI Taxonomy" id="66855"/>
    <lineage>
        <taxon>Bacteria</taxon>
        <taxon>Bacillati</taxon>
        <taxon>Actinomycetota</taxon>
        <taxon>Actinomycetes</taxon>
        <taxon>Pseudonocardiales</taxon>
        <taxon>Pseudonocardiaceae</taxon>
        <taxon>Saccharothrix</taxon>
    </lineage>
</organism>